<evidence type="ECO:0000313" key="3">
    <source>
        <dbReference type="RefSeq" id="XP_006823346.1"/>
    </source>
</evidence>
<dbReference type="RefSeq" id="XP_006823346.1">
    <property type="nucleotide sequence ID" value="XM_006823283.1"/>
</dbReference>
<feature type="compositionally biased region" description="Polar residues" evidence="1">
    <location>
        <begin position="36"/>
        <end position="66"/>
    </location>
</feature>
<dbReference type="Proteomes" id="UP000694865">
    <property type="component" value="Unplaced"/>
</dbReference>
<evidence type="ECO:0000313" key="2">
    <source>
        <dbReference type="Proteomes" id="UP000694865"/>
    </source>
</evidence>
<name>A0ABM0MTK5_SACKO</name>
<sequence length="203" mass="21297">MPAGKNSTGKRGRPARTKKIPARFTPEVAPAKRQRTNASTQSCPVDVTTDNRSPSTMSTTHTPRTVSIETAIDVNLLSPTSAVSHAASDQPASTCTKPTTDKPASNDPPIAAHPTDNVQSATAQSANKPTTTQPASNVSTRISTTPTSSSTVPASTYTTIRPALPPIYANADTAQQSVQRRTTSRQPQSTGHVPASIHVHALR</sequence>
<accession>A0ABM0MTK5</accession>
<proteinExistence type="predicted"/>
<reference evidence="3" key="1">
    <citation type="submission" date="2025-08" db="UniProtKB">
        <authorList>
            <consortium name="RefSeq"/>
        </authorList>
    </citation>
    <scope>IDENTIFICATION</scope>
    <source>
        <tissue evidence="3">Testes</tissue>
    </source>
</reference>
<organism evidence="2 3">
    <name type="scientific">Saccoglossus kowalevskii</name>
    <name type="common">Acorn worm</name>
    <dbReference type="NCBI Taxonomy" id="10224"/>
    <lineage>
        <taxon>Eukaryota</taxon>
        <taxon>Metazoa</taxon>
        <taxon>Hemichordata</taxon>
        <taxon>Enteropneusta</taxon>
        <taxon>Harrimaniidae</taxon>
        <taxon>Saccoglossus</taxon>
    </lineage>
</organism>
<keyword evidence="2" id="KW-1185">Reference proteome</keyword>
<feature type="compositionally biased region" description="Low complexity" evidence="1">
    <location>
        <begin position="175"/>
        <end position="190"/>
    </location>
</feature>
<feature type="region of interest" description="Disordered" evidence="1">
    <location>
        <begin position="1"/>
        <end position="66"/>
    </location>
</feature>
<feature type="compositionally biased region" description="Low complexity" evidence="1">
    <location>
        <begin position="139"/>
        <end position="159"/>
    </location>
</feature>
<feature type="region of interest" description="Disordered" evidence="1">
    <location>
        <begin position="82"/>
        <end position="203"/>
    </location>
</feature>
<feature type="compositionally biased region" description="Polar residues" evidence="1">
    <location>
        <begin position="116"/>
        <end position="138"/>
    </location>
</feature>
<evidence type="ECO:0000256" key="1">
    <source>
        <dbReference type="SAM" id="MobiDB-lite"/>
    </source>
</evidence>
<protein>
    <submittedName>
        <fullName evidence="3">Mucin-5AC-like</fullName>
    </submittedName>
</protein>
<dbReference type="GeneID" id="102801305"/>
<gene>
    <name evidence="3" type="primary">LOC102801305</name>
</gene>
<feature type="compositionally biased region" description="Basic residues" evidence="1">
    <location>
        <begin position="8"/>
        <end position="21"/>
    </location>
</feature>